<reference evidence="2" key="1">
    <citation type="submission" date="2016-11" db="UniProtKB">
        <authorList>
            <consortium name="WormBaseParasite"/>
        </authorList>
    </citation>
    <scope>IDENTIFICATION</scope>
</reference>
<protein>
    <submittedName>
        <fullName evidence="2">Tuberous sclerosis 2</fullName>
    </submittedName>
</protein>
<dbReference type="AlphaFoldDB" id="A0A1I7SNR8"/>
<proteinExistence type="predicted"/>
<sequence length="54" mass="6254">ALRFRTGIFMSGEPPLSPSMPRRSLVRESRQFSTIPVFMKHSLEKRDSEMRDSA</sequence>
<name>A0A1I7SNR8_BURXY</name>
<dbReference type="Proteomes" id="UP000095284">
    <property type="component" value="Unplaced"/>
</dbReference>
<evidence type="ECO:0000313" key="2">
    <source>
        <dbReference type="WBParaSite" id="BXY_1470800.1"/>
    </source>
</evidence>
<dbReference type="WBParaSite" id="BXY_1470800.1">
    <property type="protein sequence ID" value="BXY_1470800.1"/>
    <property type="gene ID" value="BXY_1470800"/>
</dbReference>
<accession>A0A1I7SNR8</accession>
<organism evidence="1 2">
    <name type="scientific">Bursaphelenchus xylophilus</name>
    <name type="common">Pinewood nematode worm</name>
    <name type="synonym">Aphelenchoides xylophilus</name>
    <dbReference type="NCBI Taxonomy" id="6326"/>
    <lineage>
        <taxon>Eukaryota</taxon>
        <taxon>Metazoa</taxon>
        <taxon>Ecdysozoa</taxon>
        <taxon>Nematoda</taxon>
        <taxon>Chromadorea</taxon>
        <taxon>Rhabditida</taxon>
        <taxon>Tylenchina</taxon>
        <taxon>Tylenchomorpha</taxon>
        <taxon>Aphelenchoidea</taxon>
        <taxon>Aphelenchoididae</taxon>
        <taxon>Bursaphelenchus</taxon>
    </lineage>
</organism>
<evidence type="ECO:0000313" key="1">
    <source>
        <dbReference type="Proteomes" id="UP000095284"/>
    </source>
</evidence>